<accession>A0A6N1BJ38</accession>
<dbReference type="AlphaFoldDB" id="A0A6N1BJ38"/>
<organism evidence="1 2">
    <name type="scientific">Cupriavidus gilardii</name>
    <dbReference type="NCBI Taxonomy" id="82541"/>
    <lineage>
        <taxon>Bacteria</taxon>
        <taxon>Pseudomonadati</taxon>
        <taxon>Pseudomonadota</taxon>
        <taxon>Betaproteobacteria</taxon>
        <taxon>Burkholderiales</taxon>
        <taxon>Burkholderiaceae</taxon>
        <taxon>Cupriavidus</taxon>
    </lineage>
</organism>
<comment type="caution">
    <text evidence="1">The sequence shown here is derived from an EMBL/GenBank/DDBJ whole genome shotgun (WGS) entry which is preliminary data.</text>
</comment>
<dbReference type="Proteomes" id="UP000542973">
    <property type="component" value="Unassembled WGS sequence"/>
</dbReference>
<protein>
    <submittedName>
        <fullName evidence="1">Uncharacterized protein</fullName>
    </submittedName>
</protein>
<proteinExistence type="predicted"/>
<evidence type="ECO:0000313" key="2">
    <source>
        <dbReference type="Proteomes" id="UP000542973"/>
    </source>
</evidence>
<dbReference type="EMBL" id="JABEMD010000022">
    <property type="protein sequence ID" value="NNH11995.1"/>
    <property type="molecule type" value="Genomic_DNA"/>
</dbReference>
<sequence>MAVPRIQRGKHDDCNATLFDDVFAAFRLACAQQQYSVAEHLLAALEQLAGDNHRMLDEVYLSFASTCPAGNALSDSTVPRAR</sequence>
<gene>
    <name evidence="1" type="ORF">HLB16_14040</name>
</gene>
<dbReference type="RefSeq" id="WP_151023066.1">
    <property type="nucleotide sequence ID" value="NZ_BAAAEB010000009.1"/>
</dbReference>
<evidence type="ECO:0000313" key="1">
    <source>
        <dbReference type="EMBL" id="NNH11995.1"/>
    </source>
</evidence>
<dbReference type="GeneID" id="70691530"/>
<name>A0A6N1BJ38_9BURK</name>
<reference evidence="1 2" key="1">
    <citation type="submission" date="2020-05" db="EMBL/GenBank/DDBJ databases">
        <title>MicrobeNet Type strains.</title>
        <authorList>
            <person name="Nicholson A.C."/>
        </authorList>
    </citation>
    <scope>NUCLEOTIDE SEQUENCE [LARGE SCALE GENOMIC DNA]</scope>
    <source>
        <strain evidence="1 2">ATCC 700815</strain>
    </source>
</reference>